<evidence type="ECO:0000256" key="1">
    <source>
        <dbReference type="SAM" id="Phobius"/>
    </source>
</evidence>
<keyword evidence="1" id="KW-0812">Transmembrane</keyword>
<keyword evidence="3" id="KW-1185">Reference proteome</keyword>
<keyword evidence="1" id="KW-0472">Membrane</keyword>
<reference evidence="2 3" key="1">
    <citation type="submission" date="2018-09" db="EMBL/GenBank/DDBJ databases">
        <title>Novel species of Cryobacterium.</title>
        <authorList>
            <person name="Liu Q."/>
            <person name="Xin Y.-H."/>
        </authorList>
    </citation>
    <scope>NUCLEOTIDE SEQUENCE [LARGE SCALE GENOMIC DNA]</scope>
    <source>
        <strain evidence="2 3">Hh39</strain>
    </source>
</reference>
<evidence type="ECO:0000313" key="2">
    <source>
        <dbReference type="EMBL" id="RJT84795.1"/>
    </source>
</evidence>
<feature type="transmembrane region" description="Helical" evidence="1">
    <location>
        <begin position="33"/>
        <end position="52"/>
    </location>
</feature>
<comment type="caution">
    <text evidence="2">The sequence shown here is derived from an EMBL/GenBank/DDBJ whole genome shotgun (WGS) entry which is preliminary data.</text>
</comment>
<organism evidence="2 3">
    <name type="scientific">Cryobacterium melibiosiphilum</name>
    <dbReference type="NCBI Taxonomy" id="995039"/>
    <lineage>
        <taxon>Bacteria</taxon>
        <taxon>Bacillati</taxon>
        <taxon>Actinomycetota</taxon>
        <taxon>Actinomycetes</taxon>
        <taxon>Micrococcales</taxon>
        <taxon>Microbacteriaceae</taxon>
        <taxon>Cryobacterium</taxon>
    </lineage>
</organism>
<keyword evidence="1" id="KW-1133">Transmembrane helix</keyword>
<dbReference type="AlphaFoldDB" id="A0A3A5M7U5"/>
<proteinExistence type="predicted"/>
<protein>
    <submittedName>
        <fullName evidence="2">Uncharacterized protein</fullName>
    </submittedName>
</protein>
<sequence>MRKFLFNSAMIGVIAGGWNTIQATRSGPRDWRLALLWAGWLLSVAAAVGTVIDESNERRADTENKKPLKK</sequence>
<evidence type="ECO:0000313" key="3">
    <source>
        <dbReference type="Proteomes" id="UP000272015"/>
    </source>
</evidence>
<gene>
    <name evidence="2" type="ORF">D6T64_21880</name>
</gene>
<name>A0A3A5M7U5_9MICO</name>
<accession>A0A3A5M7U5</accession>
<dbReference type="Proteomes" id="UP000272015">
    <property type="component" value="Unassembled WGS sequence"/>
</dbReference>
<dbReference type="EMBL" id="QZVS01000097">
    <property type="protein sequence ID" value="RJT84795.1"/>
    <property type="molecule type" value="Genomic_DNA"/>
</dbReference>
<dbReference type="OrthoDB" id="5120536at2"/>